<dbReference type="InterPro" id="IPR027417">
    <property type="entry name" value="P-loop_NTPase"/>
</dbReference>
<keyword evidence="2" id="KW-1185">Reference proteome</keyword>
<dbReference type="InterPro" id="IPR052922">
    <property type="entry name" value="Cytidylate_Kinase-2"/>
</dbReference>
<dbReference type="Proteomes" id="UP000011134">
    <property type="component" value="Unassembled WGS sequence"/>
</dbReference>
<dbReference type="SUPFAM" id="SSF52540">
    <property type="entry name" value="P-loop containing nucleoside triphosphate hydrolases"/>
    <property type="match status" value="1"/>
</dbReference>
<dbReference type="PATRIC" id="fig|1056511.3.peg.1409"/>
<dbReference type="PANTHER" id="PTHR37816">
    <property type="entry name" value="YALI0E33011P"/>
    <property type="match status" value="1"/>
</dbReference>
<name>L8JDF7_9GAMM</name>
<dbReference type="EMBL" id="AMZO01000006">
    <property type="protein sequence ID" value="ELR66881.1"/>
    <property type="molecule type" value="Genomic_DNA"/>
</dbReference>
<dbReference type="PANTHER" id="PTHR37816:SF2">
    <property type="entry name" value="DNA TOPOLOGY MODULATION PROTEIN FLAR-RELATED PROTEIN"/>
    <property type="match status" value="1"/>
</dbReference>
<accession>L8JDF7</accession>
<reference evidence="1 2" key="1">
    <citation type="submission" date="2012-12" db="EMBL/GenBank/DDBJ databases">
        <title>Genome Assembly of Photobacterium sp. AK15.</title>
        <authorList>
            <person name="Khatri I."/>
            <person name="Vaidya B."/>
            <person name="Srinivas T.N.R."/>
            <person name="Subramanian S."/>
            <person name="Pinnaka A."/>
        </authorList>
    </citation>
    <scope>NUCLEOTIDE SEQUENCE [LARGE SCALE GENOMIC DNA]</scope>
    <source>
        <strain evidence="1 2">AK15</strain>
    </source>
</reference>
<evidence type="ECO:0000313" key="1">
    <source>
        <dbReference type="EMBL" id="ELR66881.1"/>
    </source>
</evidence>
<protein>
    <submittedName>
        <fullName evidence="1">Uncharacterized protein</fullName>
    </submittedName>
</protein>
<gene>
    <name evidence="1" type="ORF">C942_04580</name>
</gene>
<proteinExistence type="predicted"/>
<sequence>MAAALAENNGSDVVNLDSVFWMPGGYNQKRSEEQVAIAIEEIKQSSDWVVEGVFGALIEPLVECADMMIYLDFQWQDCYEALLSRGSESSKQLDPEAADANFQALLTWASQYEHRHNKNSREFHQRLYQSFEKDKYRLLNRNDVNQFVKDFGASI</sequence>
<evidence type="ECO:0000313" key="2">
    <source>
        <dbReference type="Proteomes" id="UP000011134"/>
    </source>
</evidence>
<dbReference type="AlphaFoldDB" id="L8JDF7"/>
<organism evidence="1 2">
    <name type="scientific">Photobacterium marinum</name>
    <dbReference type="NCBI Taxonomy" id="1056511"/>
    <lineage>
        <taxon>Bacteria</taxon>
        <taxon>Pseudomonadati</taxon>
        <taxon>Pseudomonadota</taxon>
        <taxon>Gammaproteobacteria</taxon>
        <taxon>Vibrionales</taxon>
        <taxon>Vibrionaceae</taxon>
        <taxon>Photobacterium</taxon>
    </lineage>
</organism>
<comment type="caution">
    <text evidence="1">The sequence shown here is derived from an EMBL/GenBank/DDBJ whole genome shotgun (WGS) entry which is preliminary data.</text>
</comment>